<evidence type="ECO:0000313" key="4">
    <source>
        <dbReference type="Proteomes" id="UP000279541"/>
    </source>
</evidence>
<dbReference type="Proteomes" id="UP000279541">
    <property type="component" value="Chromosome"/>
</dbReference>
<dbReference type="EMBL" id="CP033926">
    <property type="protein sequence ID" value="AZB01839.1"/>
    <property type="molecule type" value="Genomic_DNA"/>
</dbReference>
<protein>
    <submittedName>
        <fullName evidence="1">DUF4844 domain-containing protein</fullName>
    </submittedName>
</protein>
<organism evidence="2 3">
    <name type="scientific">Chryseobacterium joostei</name>
    <dbReference type="NCBI Taxonomy" id="112234"/>
    <lineage>
        <taxon>Bacteria</taxon>
        <taxon>Pseudomonadati</taxon>
        <taxon>Bacteroidota</taxon>
        <taxon>Flavobacteriia</taxon>
        <taxon>Flavobacteriales</taxon>
        <taxon>Weeksellaceae</taxon>
        <taxon>Chryseobacterium group</taxon>
        <taxon>Chryseobacterium</taxon>
    </lineage>
</organism>
<evidence type="ECO:0000313" key="1">
    <source>
        <dbReference type="EMBL" id="AZB01839.1"/>
    </source>
</evidence>
<gene>
    <name evidence="1" type="ORF">EG359_20575</name>
    <name evidence="2" type="ORF">SAMN05421768_10415</name>
</gene>
<dbReference type="EMBL" id="FTNZ01000004">
    <property type="protein sequence ID" value="SIS34517.1"/>
    <property type="molecule type" value="Genomic_DNA"/>
</dbReference>
<evidence type="ECO:0000313" key="3">
    <source>
        <dbReference type="Proteomes" id="UP000186106"/>
    </source>
</evidence>
<dbReference type="AlphaFoldDB" id="A0A1N7IBU1"/>
<name>A0A1N7IBU1_9FLAO</name>
<dbReference type="STRING" id="112234.SAMN05421768_10415"/>
<dbReference type="Proteomes" id="UP000186106">
    <property type="component" value="Unassembled WGS sequence"/>
</dbReference>
<reference evidence="2 3" key="1">
    <citation type="submission" date="2017-01" db="EMBL/GenBank/DDBJ databases">
        <authorList>
            <person name="Mah S.A."/>
            <person name="Swanson W.J."/>
            <person name="Moy G.W."/>
            <person name="Vacquier V.D."/>
        </authorList>
    </citation>
    <scope>NUCLEOTIDE SEQUENCE [LARGE SCALE GENOMIC DNA]</scope>
    <source>
        <strain evidence="2 3">DSM 16927</strain>
    </source>
</reference>
<dbReference type="RefSeq" id="WP_076353497.1">
    <property type="nucleotide sequence ID" value="NZ_CP033926.1"/>
</dbReference>
<dbReference type="InterPro" id="IPR038360">
    <property type="entry name" value="DUF4844_sf"/>
</dbReference>
<proteinExistence type="predicted"/>
<accession>A0A1N7IBU1</accession>
<dbReference type="OrthoDB" id="893129at2"/>
<keyword evidence="4" id="KW-1185">Reference proteome</keyword>
<reference evidence="1 4" key="2">
    <citation type="submission" date="2018-11" db="EMBL/GenBank/DDBJ databases">
        <title>Proposal to divide the Flavobacteriaceae and reorganize its genera based on Amino Acid Identity values calculated from whole genome sequences.</title>
        <authorList>
            <person name="Nicholson A.C."/>
            <person name="Gulvik C.A."/>
            <person name="Whitney A.M."/>
            <person name="Humrighouse B.W."/>
            <person name="Bell M."/>
            <person name="Holmes B."/>
            <person name="Steigerwalt A.G."/>
            <person name="Villarma A."/>
            <person name="Sheth M."/>
            <person name="Batra D."/>
            <person name="Pryor J."/>
            <person name="Bernardet J.-F."/>
            <person name="Hugo C."/>
            <person name="Kampfer P."/>
            <person name="Newman J."/>
            <person name="McQuiston J.R."/>
        </authorList>
    </citation>
    <scope>NUCLEOTIDE SEQUENCE [LARGE SCALE GENOMIC DNA]</scope>
    <source>
        <strain evidence="1 4">DSM 16927</strain>
    </source>
</reference>
<dbReference type="Gene3D" id="1.20.1480.40">
    <property type="entry name" value="Uncharacterised protein PF16133, DUF4844"/>
    <property type="match status" value="1"/>
</dbReference>
<sequence>MISNEELKKILTDGMMKYCNKSNESNLAILNIYDGINRIKKLGIDEQLSTIYQKNWTKPKEPDYAEIKQQVSGRFKMLLTKEMITKQEFENYTQTIIQDVEFCEKNKDKEQIKARLLLSLKSLKNAGLDTEDREAISEWYFLLSQKNKIDIKNDLNKWLYDFNPN</sequence>
<evidence type="ECO:0000313" key="2">
    <source>
        <dbReference type="EMBL" id="SIS34517.1"/>
    </source>
</evidence>
<dbReference type="KEGG" id="cjt:EG359_20575"/>